<feature type="domain" description="HTH cro/C1-type" evidence="1">
    <location>
        <begin position="6"/>
        <end position="58"/>
    </location>
</feature>
<dbReference type="PROSITE" id="PS50943">
    <property type="entry name" value="HTH_CROC1"/>
    <property type="match status" value="1"/>
</dbReference>
<evidence type="ECO:0000313" key="2">
    <source>
        <dbReference type="EMBL" id="DAD81155.1"/>
    </source>
</evidence>
<evidence type="ECO:0000259" key="1">
    <source>
        <dbReference type="PROSITE" id="PS50943"/>
    </source>
</evidence>
<dbReference type="Pfam" id="PF13443">
    <property type="entry name" value="HTH_26"/>
    <property type="match status" value="1"/>
</dbReference>
<dbReference type="Gene3D" id="1.10.260.40">
    <property type="entry name" value="lambda repressor-like DNA-binding domains"/>
    <property type="match status" value="1"/>
</dbReference>
<dbReference type="SMART" id="SM00530">
    <property type="entry name" value="HTH_XRE"/>
    <property type="match status" value="1"/>
</dbReference>
<dbReference type="CDD" id="cd00093">
    <property type="entry name" value="HTH_XRE"/>
    <property type="match status" value="1"/>
</dbReference>
<dbReference type="SUPFAM" id="SSF47413">
    <property type="entry name" value="lambda repressor-like DNA-binding domains"/>
    <property type="match status" value="1"/>
</dbReference>
<proteinExistence type="predicted"/>
<name>A0A8S5MGW4_9CAUD</name>
<dbReference type="EMBL" id="BK014896">
    <property type="protein sequence ID" value="DAD81155.1"/>
    <property type="molecule type" value="Genomic_DNA"/>
</dbReference>
<dbReference type="InterPro" id="IPR001387">
    <property type="entry name" value="Cro/C1-type_HTH"/>
</dbReference>
<protein>
    <submittedName>
        <fullName evidence="2">Repressor protein</fullName>
    </submittedName>
</protein>
<sequence>MLYDKIKEVAKTKSLSIYRIERDLGFSNGSLRKWNNSIPSATSLKKVANYLNVTSDELLEETT</sequence>
<reference evidence="2" key="1">
    <citation type="journal article" date="2021" name="Proc. Natl. Acad. Sci. U.S.A.">
        <title>A Catalog of Tens of Thousands of Viruses from Human Metagenomes Reveals Hidden Associations with Chronic Diseases.</title>
        <authorList>
            <person name="Tisza M.J."/>
            <person name="Buck C.B."/>
        </authorList>
    </citation>
    <scope>NUCLEOTIDE SEQUENCE</scope>
    <source>
        <strain evidence="2">CtLAG1</strain>
    </source>
</reference>
<dbReference type="InterPro" id="IPR010982">
    <property type="entry name" value="Lambda_DNA-bd_dom_sf"/>
</dbReference>
<dbReference type="GO" id="GO:0003677">
    <property type="term" value="F:DNA binding"/>
    <property type="evidence" value="ECO:0007669"/>
    <property type="project" value="InterPro"/>
</dbReference>
<accession>A0A8S5MGW4</accession>
<organism evidence="2">
    <name type="scientific">Siphoviridae sp. ctLAG1</name>
    <dbReference type="NCBI Taxonomy" id="2826248"/>
    <lineage>
        <taxon>Viruses</taxon>
        <taxon>Duplodnaviria</taxon>
        <taxon>Heunggongvirae</taxon>
        <taxon>Uroviricota</taxon>
        <taxon>Caudoviricetes</taxon>
    </lineage>
</organism>